<keyword evidence="4" id="KW-0804">Transcription</keyword>
<dbReference type="InterPro" id="IPR013324">
    <property type="entry name" value="RNA_pol_sigma_r3/r4-like"/>
</dbReference>
<protein>
    <submittedName>
        <fullName evidence="8">RNA polymerase sigma-70 factor, ECF subfamily</fullName>
    </submittedName>
</protein>
<evidence type="ECO:0000259" key="6">
    <source>
        <dbReference type="Pfam" id="PF08281"/>
    </source>
</evidence>
<dbReference type="Proteomes" id="UP000250222">
    <property type="component" value="Unassembled WGS sequence"/>
</dbReference>
<dbReference type="EMBL" id="UETB01000017">
    <property type="protein sequence ID" value="SSA46425.1"/>
    <property type="molecule type" value="Genomic_DNA"/>
</dbReference>
<accession>A0A2Y9AQU8</accession>
<dbReference type="InterPro" id="IPR013249">
    <property type="entry name" value="RNA_pol_sigma70_r4_t2"/>
</dbReference>
<dbReference type="GO" id="GO:0016987">
    <property type="term" value="F:sigma factor activity"/>
    <property type="evidence" value="ECO:0007669"/>
    <property type="project" value="UniProtKB-KW"/>
</dbReference>
<dbReference type="AlphaFoldDB" id="A0A2Y9AQU8"/>
<evidence type="ECO:0000256" key="4">
    <source>
        <dbReference type="ARBA" id="ARBA00023163"/>
    </source>
</evidence>
<dbReference type="SUPFAM" id="SSF88946">
    <property type="entry name" value="Sigma2 domain of RNA polymerase sigma factors"/>
    <property type="match status" value="1"/>
</dbReference>
<dbReference type="InterPro" id="IPR013325">
    <property type="entry name" value="RNA_pol_sigma_r2"/>
</dbReference>
<feature type="domain" description="RNA polymerase sigma factor 70 region 4 type 2" evidence="6">
    <location>
        <begin position="116"/>
        <end position="161"/>
    </location>
</feature>
<dbReference type="InterPro" id="IPR036388">
    <property type="entry name" value="WH-like_DNA-bd_sf"/>
</dbReference>
<evidence type="ECO:0000259" key="7">
    <source>
        <dbReference type="Pfam" id="PF20239"/>
    </source>
</evidence>
<dbReference type="RefSeq" id="WP_110853664.1">
    <property type="nucleotide sequence ID" value="NZ_QKLZ01000017.1"/>
</dbReference>
<dbReference type="SUPFAM" id="SSF88659">
    <property type="entry name" value="Sigma3 and sigma4 domains of RNA polymerase sigma factors"/>
    <property type="match status" value="1"/>
</dbReference>
<evidence type="ECO:0000259" key="5">
    <source>
        <dbReference type="Pfam" id="PF04542"/>
    </source>
</evidence>
<evidence type="ECO:0000313" key="9">
    <source>
        <dbReference type="Proteomes" id="UP000250222"/>
    </source>
</evidence>
<dbReference type="Gene3D" id="1.10.1740.10">
    <property type="match status" value="1"/>
</dbReference>
<keyword evidence="3" id="KW-0731">Sigma factor</keyword>
<comment type="similarity">
    <text evidence="1">Belongs to the sigma-70 factor family. ECF subfamily.</text>
</comment>
<dbReference type="Pfam" id="PF20239">
    <property type="entry name" value="DUF6596"/>
    <property type="match status" value="1"/>
</dbReference>
<evidence type="ECO:0000256" key="1">
    <source>
        <dbReference type="ARBA" id="ARBA00010641"/>
    </source>
</evidence>
<dbReference type="Pfam" id="PF08281">
    <property type="entry name" value="Sigma70_r4_2"/>
    <property type="match status" value="1"/>
</dbReference>
<proteinExistence type="inferred from homology"/>
<evidence type="ECO:0000256" key="3">
    <source>
        <dbReference type="ARBA" id="ARBA00023082"/>
    </source>
</evidence>
<sequence>MTGGVLDEVWRSHWGRLLGHLVHRFGRPDLVEDALADAFAEAASRWPAEGVPDNPAGWVHAVAHRRVVDALRREGTARAKAHLLVDEDAVPPADGPEPPGADTDDRLALLFMVTHPALAEEVRPALALRFVLGVPTADIARLFLVPQATMAARLTRAKRRLATAGIPFAVPDPAEWPDRLDDVARAVYLAFTAAYAPAGGEDVVRVSEAGEAVRLAGLAADLLPGQPVLEALAALLTLQHARRDSRVTPGGHPVRLADQDRSRWRREEIDAGLHRLTALTPTAGLAEELRLQALVAAFHDTAATHSDTDWAAIARTYARLEALTGSPVVRLNRAVAVGEASGPMAGLAVLRAAADRLPGHHRVALVRAELLRRDGRQALAAVAYDDALAACPAGVERQHLLERRASLAADGSAGADDGGPRSRA</sequence>
<feature type="domain" description="DUF6596" evidence="7">
    <location>
        <begin position="179"/>
        <end position="277"/>
    </location>
</feature>
<feature type="domain" description="RNA polymerase sigma-70 region 2" evidence="5">
    <location>
        <begin position="11"/>
        <end position="75"/>
    </location>
</feature>
<dbReference type="Pfam" id="PF04542">
    <property type="entry name" value="Sigma70_r2"/>
    <property type="match status" value="1"/>
</dbReference>
<dbReference type="PANTHER" id="PTHR47756:SF2">
    <property type="entry name" value="BLL6612 PROTEIN"/>
    <property type="match status" value="1"/>
</dbReference>
<dbReference type="OrthoDB" id="9780299at2"/>
<dbReference type="PANTHER" id="PTHR47756">
    <property type="entry name" value="BLL6612 PROTEIN-RELATED"/>
    <property type="match status" value="1"/>
</dbReference>
<evidence type="ECO:0000313" key="8">
    <source>
        <dbReference type="EMBL" id="SSA46425.1"/>
    </source>
</evidence>
<organism evidence="8 9">
    <name type="scientific">Georgenia satyanarayanai</name>
    <dbReference type="NCBI Taxonomy" id="860221"/>
    <lineage>
        <taxon>Bacteria</taxon>
        <taxon>Bacillati</taxon>
        <taxon>Actinomycetota</taxon>
        <taxon>Actinomycetes</taxon>
        <taxon>Micrococcales</taxon>
        <taxon>Bogoriellaceae</taxon>
        <taxon>Georgenia</taxon>
    </lineage>
</organism>
<dbReference type="GO" id="GO:0003677">
    <property type="term" value="F:DNA binding"/>
    <property type="evidence" value="ECO:0007669"/>
    <property type="project" value="InterPro"/>
</dbReference>
<name>A0A2Y9AQU8_9MICO</name>
<dbReference type="InterPro" id="IPR007627">
    <property type="entry name" value="RNA_pol_sigma70_r2"/>
</dbReference>
<evidence type="ECO:0000256" key="2">
    <source>
        <dbReference type="ARBA" id="ARBA00023015"/>
    </source>
</evidence>
<dbReference type="Gene3D" id="1.10.10.10">
    <property type="entry name" value="Winged helix-like DNA-binding domain superfamily/Winged helix DNA-binding domain"/>
    <property type="match status" value="1"/>
</dbReference>
<keyword evidence="2" id="KW-0805">Transcription regulation</keyword>
<dbReference type="GO" id="GO:0006352">
    <property type="term" value="P:DNA-templated transcription initiation"/>
    <property type="evidence" value="ECO:0007669"/>
    <property type="project" value="InterPro"/>
</dbReference>
<gene>
    <name evidence="8" type="ORF">SAMN05216184_11747</name>
</gene>
<reference evidence="8 9" key="1">
    <citation type="submission" date="2016-10" db="EMBL/GenBank/DDBJ databases">
        <authorList>
            <person name="Cai Z."/>
        </authorList>
    </citation>
    <scope>NUCLEOTIDE SEQUENCE [LARGE SCALE GENOMIC DNA]</scope>
    <source>
        <strain evidence="8 9">CGMCC 1.10826</strain>
    </source>
</reference>
<dbReference type="InterPro" id="IPR046531">
    <property type="entry name" value="DUF6596"/>
</dbReference>
<keyword evidence="9" id="KW-1185">Reference proteome</keyword>